<feature type="compositionally biased region" description="Acidic residues" evidence="1">
    <location>
        <begin position="139"/>
        <end position="159"/>
    </location>
</feature>
<dbReference type="InterPro" id="IPR003789">
    <property type="entry name" value="Asn/Gln_tRNA_amidoTrase-B-like"/>
</dbReference>
<dbReference type="Gene3D" id="1.10.10.410">
    <property type="match status" value="1"/>
</dbReference>
<organism evidence="2 3">
    <name type="scientific">Gloeothece citriformis (strain PCC 7424)</name>
    <name type="common">Cyanothece sp. (strain PCC 7424)</name>
    <dbReference type="NCBI Taxonomy" id="65393"/>
    <lineage>
        <taxon>Bacteria</taxon>
        <taxon>Bacillati</taxon>
        <taxon>Cyanobacteriota</taxon>
        <taxon>Cyanophyceae</taxon>
        <taxon>Oscillatoriophycideae</taxon>
        <taxon>Chroococcales</taxon>
        <taxon>Aphanothecaceae</taxon>
        <taxon>Gloeothece</taxon>
        <taxon>Gloeothece citriformis</taxon>
    </lineage>
</organism>
<dbReference type="SUPFAM" id="SSF89095">
    <property type="entry name" value="GatB/YqeY motif"/>
    <property type="match status" value="1"/>
</dbReference>
<evidence type="ECO:0008006" key="4">
    <source>
        <dbReference type="Google" id="ProtNLM"/>
    </source>
</evidence>
<dbReference type="KEGG" id="cyc:PCC7424_0684"/>
<feature type="compositionally biased region" description="Acidic residues" evidence="1">
    <location>
        <begin position="202"/>
        <end position="259"/>
    </location>
</feature>
<proteinExistence type="predicted"/>
<dbReference type="eggNOG" id="COG3087">
    <property type="taxonomic scope" value="Bacteria"/>
</dbReference>
<dbReference type="eggNOG" id="COG1610">
    <property type="taxonomic scope" value="Bacteria"/>
</dbReference>
<feature type="compositionally biased region" description="Polar residues" evidence="1">
    <location>
        <begin position="98"/>
        <end position="112"/>
    </location>
</feature>
<dbReference type="InterPro" id="IPR019004">
    <property type="entry name" value="YqeY/Aim41"/>
</dbReference>
<feature type="region of interest" description="Disordered" evidence="1">
    <location>
        <begin position="92"/>
        <end position="367"/>
    </location>
</feature>
<dbReference type="InterPro" id="IPR023168">
    <property type="entry name" value="GatB_Yqey_C_2"/>
</dbReference>
<dbReference type="EMBL" id="CP001291">
    <property type="protein sequence ID" value="ACK69142.1"/>
    <property type="molecule type" value="Genomic_DNA"/>
</dbReference>
<dbReference type="Proteomes" id="UP000002384">
    <property type="component" value="Chromosome"/>
</dbReference>
<dbReference type="GO" id="GO:0016884">
    <property type="term" value="F:carbon-nitrogen ligase activity, with glutamine as amido-N-donor"/>
    <property type="evidence" value="ECO:0007669"/>
    <property type="project" value="InterPro"/>
</dbReference>
<gene>
    <name evidence="2" type="ordered locus">PCC7424_0684</name>
</gene>
<name>B7KFU9_GLOC7</name>
<dbReference type="Gene3D" id="1.10.1510.10">
    <property type="entry name" value="Uncharacterised protein YqeY/AIM41 PF09424, N-terminal domain"/>
    <property type="match status" value="1"/>
</dbReference>
<dbReference type="STRING" id="65393.PCC7424_0684"/>
<evidence type="ECO:0000313" key="3">
    <source>
        <dbReference type="Proteomes" id="UP000002384"/>
    </source>
</evidence>
<feature type="compositionally biased region" description="Acidic residues" evidence="1">
    <location>
        <begin position="168"/>
        <end position="193"/>
    </location>
</feature>
<dbReference type="PANTHER" id="PTHR28055">
    <property type="entry name" value="ALTERED INHERITANCE OF MITOCHONDRIA PROTEIN 41, MITOCHONDRIAL"/>
    <property type="match status" value="1"/>
</dbReference>
<feature type="compositionally biased region" description="Basic and acidic residues" evidence="1">
    <location>
        <begin position="335"/>
        <end position="347"/>
    </location>
</feature>
<dbReference type="RefSeq" id="WP_012598089.1">
    <property type="nucleotide sequence ID" value="NC_011729.1"/>
</dbReference>
<reference evidence="3" key="1">
    <citation type="journal article" date="2011" name="MBio">
        <title>Novel metabolic attributes of the genus Cyanothece, comprising a group of unicellular nitrogen-fixing Cyanobacteria.</title>
        <authorList>
            <person name="Bandyopadhyay A."/>
            <person name="Elvitigala T."/>
            <person name="Welsh E."/>
            <person name="Stockel J."/>
            <person name="Liberton M."/>
            <person name="Min H."/>
            <person name="Sherman L.A."/>
            <person name="Pakrasi H.B."/>
        </authorList>
    </citation>
    <scope>NUCLEOTIDE SEQUENCE [LARGE SCALE GENOMIC DNA]</scope>
    <source>
        <strain evidence="3">PCC 7424</strain>
    </source>
</reference>
<protein>
    <recommendedName>
        <fullName evidence="4">GatB/Yqey domain protein</fullName>
    </recommendedName>
</protein>
<evidence type="ECO:0000313" key="2">
    <source>
        <dbReference type="EMBL" id="ACK69142.1"/>
    </source>
</evidence>
<dbReference type="AlphaFoldDB" id="B7KFU9"/>
<keyword evidence="3" id="KW-1185">Reference proteome</keyword>
<feature type="compositionally biased region" description="Acidic residues" evidence="1">
    <location>
        <begin position="268"/>
        <end position="314"/>
    </location>
</feature>
<feature type="compositionally biased region" description="Low complexity" evidence="1">
    <location>
        <begin position="315"/>
        <end position="327"/>
    </location>
</feature>
<dbReference type="HOGENOM" id="CLU_530734_0_0_3"/>
<evidence type="ECO:0000256" key="1">
    <source>
        <dbReference type="SAM" id="MobiDB-lite"/>
    </source>
</evidence>
<accession>B7KFU9</accession>
<dbReference type="InterPro" id="IPR042184">
    <property type="entry name" value="YqeY/Aim41_N"/>
</dbReference>
<dbReference type="PANTHER" id="PTHR28055:SF1">
    <property type="entry name" value="ALTERED INHERITANCE OF MITOCHONDRIA PROTEIN 41, MITOCHONDRIAL"/>
    <property type="match status" value="1"/>
</dbReference>
<dbReference type="Pfam" id="PF09424">
    <property type="entry name" value="YqeY"/>
    <property type="match status" value="1"/>
</dbReference>
<sequence>MTQLLQDKLSQSRLMKILKQNIKKVVSQHEINSSTRKGNKELDLLLETVIQTPFTSTKQLEQLGNIIGTRIVQLSQQKGKKNLDDGVIRELTPEEFTSPETLNSLAVSSPVQTEKPPAPSVQETITTPSKPEPVAQEEPQVEEEPTPEPVAEDEPEVEPQEPTPEPVAQEEPEEEEEEPTAEPVAEDEPEVEPQEPTPEPVAQEEPEEEEEEPTAEPVAEDEPEEVEEEPTAEPVAEDEPEEEEEEPTPEPVAEDEPQVEELPPPEVVAEDEPEVEPEELTPEPVAQEEPEEEEEEPTAEPVAEDEPEVEEEPTAEPVAQEEPQVQELPPPEVVSEDKPLETQKEPTPEPEPTSAENQTPVGLKERLGEDIKTAMKAKDKIRLETIRSIKKALLEKEVALRPSGQESLTPEQEIELLAQQAKQRRESIEQYKNGGREDLAEKEAMELAIIETYLPAQLSQEKLNEIIDQIIAEVGATSPKDMGRVMGVAMKQLKGQADGKQIQAMVKEKLESA</sequence>